<feature type="compositionally biased region" description="Low complexity" evidence="4">
    <location>
        <begin position="257"/>
        <end position="269"/>
    </location>
</feature>
<feature type="domain" description="ARID" evidence="5">
    <location>
        <begin position="308"/>
        <end position="400"/>
    </location>
</feature>
<keyword evidence="2" id="KW-0804">Transcription</keyword>
<dbReference type="EMBL" id="JARPUR010000002">
    <property type="protein sequence ID" value="KAK4882791.1"/>
    <property type="molecule type" value="Genomic_DNA"/>
</dbReference>
<dbReference type="PANTHER" id="PTHR13964">
    <property type="entry name" value="RBP-RELATED"/>
    <property type="match status" value="1"/>
</dbReference>
<feature type="region of interest" description="Disordered" evidence="4">
    <location>
        <begin position="1109"/>
        <end position="1131"/>
    </location>
</feature>
<evidence type="ECO:0000256" key="4">
    <source>
        <dbReference type="SAM" id="MobiDB-lite"/>
    </source>
</evidence>
<protein>
    <recommendedName>
        <fullName evidence="5">ARID domain-containing protein</fullName>
    </recommendedName>
</protein>
<dbReference type="SMART" id="SM00501">
    <property type="entry name" value="BRIGHT"/>
    <property type="match status" value="1"/>
</dbReference>
<feature type="compositionally biased region" description="Polar residues" evidence="4">
    <location>
        <begin position="1018"/>
        <end position="1027"/>
    </location>
</feature>
<dbReference type="GO" id="GO:0006357">
    <property type="term" value="P:regulation of transcription by RNA polymerase II"/>
    <property type="evidence" value="ECO:0007669"/>
    <property type="project" value="TreeGrafter"/>
</dbReference>
<evidence type="ECO:0000313" key="6">
    <source>
        <dbReference type="EMBL" id="KAK4882791.1"/>
    </source>
</evidence>
<dbReference type="PROSITE" id="PS51011">
    <property type="entry name" value="ARID"/>
    <property type="match status" value="1"/>
</dbReference>
<feature type="region of interest" description="Disordered" evidence="4">
    <location>
        <begin position="688"/>
        <end position="714"/>
    </location>
</feature>
<evidence type="ECO:0000256" key="2">
    <source>
        <dbReference type="ARBA" id="ARBA00023163"/>
    </source>
</evidence>
<organism evidence="6 7">
    <name type="scientific">Aquatica leii</name>
    <dbReference type="NCBI Taxonomy" id="1421715"/>
    <lineage>
        <taxon>Eukaryota</taxon>
        <taxon>Metazoa</taxon>
        <taxon>Ecdysozoa</taxon>
        <taxon>Arthropoda</taxon>
        <taxon>Hexapoda</taxon>
        <taxon>Insecta</taxon>
        <taxon>Pterygota</taxon>
        <taxon>Neoptera</taxon>
        <taxon>Endopterygota</taxon>
        <taxon>Coleoptera</taxon>
        <taxon>Polyphaga</taxon>
        <taxon>Elateriformia</taxon>
        <taxon>Elateroidea</taxon>
        <taxon>Lampyridae</taxon>
        <taxon>Luciolinae</taxon>
        <taxon>Aquatica</taxon>
    </lineage>
</organism>
<name>A0AAN7PI06_9COLE</name>
<dbReference type="GO" id="GO:0000976">
    <property type="term" value="F:transcription cis-regulatory region binding"/>
    <property type="evidence" value="ECO:0007669"/>
    <property type="project" value="TreeGrafter"/>
</dbReference>
<feature type="region of interest" description="Disordered" evidence="4">
    <location>
        <begin position="998"/>
        <end position="1027"/>
    </location>
</feature>
<feature type="compositionally biased region" description="Basic residues" evidence="4">
    <location>
        <begin position="244"/>
        <end position="256"/>
    </location>
</feature>
<keyword evidence="1" id="KW-0805">Transcription regulation</keyword>
<feature type="compositionally biased region" description="Polar residues" evidence="4">
    <location>
        <begin position="1114"/>
        <end position="1131"/>
    </location>
</feature>
<dbReference type="InterPro" id="IPR051232">
    <property type="entry name" value="ARID/SWI1_ChromRemod"/>
</dbReference>
<evidence type="ECO:0000256" key="3">
    <source>
        <dbReference type="ARBA" id="ARBA00023242"/>
    </source>
</evidence>
<feature type="compositionally biased region" description="Basic and acidic residues" evidence="4">
    <location>
        <begin position="457"/>
        <end position="472"/>
    </location>
</feature>
<reference evidence="7" key="1">
    <citation type="submission" date="2023-01" db="EMBL/GenBank/DDBJ databases">
        <title>Key to firefly adult light organ development and bioluminescence: homeobox transcription factors regulate luciferase expression and transportation to peroxisome.</title>
        <authorList>
            <person name="Fu X."/>
        </authorList>
    </citation>
    <scope>NUCLEOTIDE SEQUENCE [LARGE SCALE GENOMIC DNA]</scope>
</reference>
<dbReference type="GO" id="GO:0005634">
    <property type="term" value="C:nucleus"/>
    <property type="evidence" value="ECO:0007669"/>
    <property type="project" value="TreeGrafter"/>
</dbReference>
<feature type="compositionally biased region" description="Low complexity" evidence="4">
    <location>
        <begin position="998"/>
        <end position="1007"/>
    </location>
</feature>
<dbReference type="AlphaFoldDB" id="A0AAN7PI06"/>
<feature type="region of interest" description="Disordered" evidence="4">
    <location>
        <begin position="244"/>
        <end position="269"/>
    </location>
</feature>
<gene>
    <name evidence="6" type="ORF">RN001_006110</name>
</gene>
<evidence type="ECO:0000313" key="7">
    <source>
        <dbReference type="Proteomes" id="UP001353858"/>
    </source>
</evidence>
<dbReference type="PANTHER" id="PTHR13964:SF44">
    <property type="entry name" value="ARID DOMAIN-CONTAINING PROTEIN"/>
    <property type="match status" value="1"/>
</dbReference>
<sequence length="1131" mass="125807">MDNSAVQLVGSPCGQHGPYTFYKAFKYVKNGLKRLVKLSEFFFVKLWSDSDLVCIGELQLLWVDKNSEQVLSSLRLYFLPENTPEGRMDHGEDEVLAIAEKVVLRLDDLITWITADAEWTWGRLGKWDNDVKEPKYSDNEIGANVNLNEGPLDFTDIEKEQITEEKSNSPSVIILSYPSYCRYRAMMKRLEGVEDEYLKHKVVKVLGGFTVLNKNTRVLFCRDTFDYPELEGHELLCNHLAPKLKGRPRGRRKKRSLSPGSESNESESSVCNIFNSNKTKLMTEGNANGLRSDSVISPRRSTRANVGNSENKEFLKKLNTYMKSIHTPIGRIPSLGFKELDLHAFFTKVDKLGGYSAVTTNRLWKSIFDDLSGNYISTSAATVIRRHYERFLLPYELHLKGKEYKPPASSIKSSKSISSSGSDADTSESTSCSGKSTPVPQLTAISTTSTNSANSDKNIHTVEKSDKPKTEVKISSLRSVRVKPDRLREQVSKERAAIIEKRSNAEIMNNKMVSEFSVEIKSELENSSITKNISESNLLNNGLTVELITTALPTIPQKTVQDEVSDVVTDKSCKNSVTIEPAKIEKMPSSQLPSTITRKKSTGDKVLTSDDSKENVATCNTNSKSSSHGKVTEIDLIEVPCKSKTPEIVHLDTDSNNISSSSSINNSLLHSVKKRKLDILKEGGLEVTPVKPTPMDTKDVKENRPSVIHHPSGVPKAMVGQLSITLALDKQGTLTTPTSMEISQRLLPTTQTKDVQSLPSTSIMRSNTKSLKHASPNNSFLYVNGQSPPKVVQSKSIYSYSEKTVYGNPKDYFMPPPRPPPQTPKTVDLNKQLGGDILDLTTKSPQKPIVEIMRVPTVATRPLMGITELSSRKNSASLPVLDARVGSNLEITIVGSNGVPQNVQPRMSKSISRYNSMGRPRYNGQTLMPTSTYTSPHTAHPQGSYNMNNKIPQKRTVNGNFIVNKKDENGRLPYSITPTQQAFAPREHRHQNNLDYNISSSYNRSSIPKLENNKTHTKNLPQPSPNLKSYASTPSNVLPAYLSQLSMASKMVPPYVPPIDPIYYSALQSLYPHAPLSTVPPFFPVPTPDHLQFYSDLMTRNSHLRYPFPYPPDGNSSVPAAANTETNFKKQ</sequence>
<dbReference type="SUPFAM" id="SSF46774">
    <property type="entry name" value="ARID-like"/>
    <property type="match status" value="1"/>
</dbReference>
<feature type="compositionally biased region" description="Low complexity" evidence="4">
    <location>
        <begin position="408"/>
        <end position="431"/>
    </location>
</feature>
<dbReference type="SMART" id="SM01014">
    <property type="entry name" value="ARID"/>
    <property type="match status" value="1"/>
</dbReference>
<accession>A0AAN7PI06</accession>
<dbReference type="Pfam" id="PF01388">
    <property type="entry name" value="ARID"/>
    <property type="match status" value="1"/>
</dbReference>
<feature type="region of interest" description="Disordered" evidence="4">
    <location>
        <begin position="404"/>
        <end position="472"/>
    </location>
</feature>
<dbReference type="Proteomes" id="UP001353858">
    <property type="component" value="Unassembled WGS sequence"/>
</dbReference>
<comment type="caution">
    <text evidence="6">The sequence shown here is derived from an EMBL/GenBank/DDBJ whole genome shotgun (WGS) entry which is preliminary data.</text>
</comment>
<evidence type="ECO:0000256" key="1">
    <source>
        <dbReference type="ARBA" id="ARBA00023015"/>
    </source>
</evidence>
<dbReference type="InterPro" id="IPR036431">
    <property type="entry name" value="ARID_dom_sf"/>
</dbReference>
<dbReference type="Gene3D" id="1.10.150.60">
    <property type="entry name" value="ARID DNA-binding domain"/>
    <property type="match status" value="1"/>
</dbReference>
<keyword evidence="7" id="KW-1185">Reference proteome</keyword>
<keyword evidence="3" id="KW-0539">Nucleus</keyword>
<evidence type="ECO:0000259" key="5">
    <source>
        <dbReference type="PROSITE" id="PS51011"/>
    </source>
</evidence>
<proteinExistence type="predicted"/>
<dbReference type="InterPro" id="IPR001606">
    <property type="entry name" value="ARID_dom"/>
</dbReference>
<feature type="compositionally biased region" description="Low complexity" evidence="4">
    <location>
        <begin position="443"/>
        <end position="455"/>
    </location>
</feature>